<evidence type="ECO:0000313" key="2">
    <source>
        <dbReference type="Proteomes" id="UP001596405"/>
    </source>
</evidence>
<keyword evidence="2" id="KW-1185">Reference proteome</keyword>
<dbReference type="SMART" id="SM00855">
    <property type="entry name" value="PGAM"/>
    <property type="match status" value="1"/>
</dbReference>
<dbReference type="EMBL" id="JBHSYQ010000016">
    <property type="protein sequence ID" value="MFC6999781.1"/>
    <property type="molecule type" value="Genomic_DNA"/>
</dbReference>
<dbReference type="SUPFAM" id="SSF53254">
    <property type="entry name" value="Phosphoglycerate mutase-like"/>
    <property type="match status" value="1"/>
</dbReference>
<dbReference type="PANTHER" id="PTHR47623:SF1">
    <property type="entry name" value="OS09G0287300 PROTEIN"/>
    <property type="match status" value="1"/>
</dbReference>
<organism evidence="1 2">
    <name type="scientific">Rufibacter roseus</name>
    <dbReference type="NCBI Taxonomy" id="1567108"/>
    <lineage>
        <taxon>Bacteria</taxon>
        <taxon>Pseudomonadati</taxon>
        <taxon>Bacteroidota</taxon>
        <taxon>Cytophagia</taxon>
        <taxon>Cytophagales</taxon>
        <taxon>Hymenobacteraceae</taxon>
        <taxon>Rufibacter</taxon>
    </lineage>
</organism>
<comment type="caution">
    <text evidence="1">The sequence shown here is derived from an EMBL/GenBank/DDBJ whole genome shotgun (WGS) entry which is preliminary data.</text>
</comment>
<protein>
    <submittedName>
        <fullName evidence="1">SixA phosphatase family protein</fullName>
    </submittedName>
</protein>
<dbReference type="RefSeq" id="WP_082882993.1">
    <property type="nucleotide sequence ID" value="NZ_JBHSYQ010000016.1"/>
</dbReference>
<dbReference type="Proteomes" id="UP001596405">
    <property type="component" value="Unassembled WGS sequence"/>
</dbReference>
<dbReference type="Pfam" id="PF00300">
    <property type="entry name" value="His_Phos_1"/>
    <property type="match status" value="1"/>
</dbReference>
<gene>
    <name evidence="1" type="ORF">ACFQHR_19250</name>
</gene>
<dbReference type="InterPro" id="IPR013078">
    <property type="entry name" value="His_Pase_superF_clade-1"/>
</dbReference>
<dbReference type="Gene3D" id="3.40.50.1240">
    <property type="entry name" value="Phosphoglycerate mutase-like"/>
    <property type="match status" value="1"/>
</dbReference>
<evidence type="ECO:0000313" key="1">
    <source>
        <dbReference type="EMBL" id="MFC6999781.1"/>
    </source>
</evidence>
<dbReference type="CDD" id="cd07040">
    <property type="entry name" value="HP"/>
    <property type="match status" value="1"/>
</dbReference>
<dbReference type="PANTHER" id="PTHR47623">
    <property type="entry name" value="OS09G0287300 PROTEIN"/>
    <property type="match status" value="1"/>
</dbReference>
<name>A0ABW2DTC9_9BACT</name>
<proteinExistence type="predicted"/>
<sequence>MKNLLLMRHANAAEKLIGQTDHDRELTLLGERHAGEAGIWMKKHELVPQLVLCSTAVRTLATCHEVLESFAKPVKVQHEKVIYSGSETDMLHLVQDVDEQVDTLLLIGHNPTISILGSLLANEEISFEPANVALLQFQAVTWEEVKSGQGKLTNFYRA</sequence>
<accession>A0ABW2DTC9</accession>
<reference evidence="2" key="1">
    <citation type="journal article" date="2019" name="Int. J. Syst. Evol. Microbiol.">
        <title>The Global Catalogue of Microorganisms (GCM) 10K type strain sequencing project: providing services to taxonomists for standard genome sequencing and annotation.</title>
        <authorList>
            <consortium name="The Broad Institute Genomics Platform"/>
            <consortium name="The Broad Institute Genome Sequencing Center for Infectious Disease"/>
            <person name="Wu L."/>
            <person name="Ma J."/>
        </authorList>
    </citation>
    <scope>NUCLEOTIDE SEQUENCE [LARGE SCALE GENOMIC DNA]</scope>
    <source>
        <strain evidence="2">CGMCC 4.7393</strain>
    </source>
</reference>
<dbReference type="InterPro" id="IPR029033">
    <property type="entry name" value="His_PPase_superfam"/>
</dbReference>